<feature type="transmembrane region" description="Helical" evidence="5">
    <location>
        <begin position="39"/>
        <end position="64"/>
    </location>
</feature>
<feature type="transmembrane region" description="Helical" evidence="5">
    <location>
        <begin position="71"/>
        <end position="96"/>
    </location>
</feature>
<feature type="transmembrane region" description="Helical" evidence="5">
    <location>
        <begin position="12"/>
        <end position="33"/>
    </location>
</feature>
<organism evidence="6 7">
    <name type="scientific">Clunio marinus</name>
    <dbReference type="NCBI Taxonomy" id="568069"/>
    <lineage>
        <taxon>Eukaryota</taxon>
        <taxon>Metazoa</taxon>
        <taxon>Ecdysozoa</taxon>
        <taxon>Arthropoda</taxon>
        <taxon>Hexapoda</taxon>
        <taxon>Insecta</taxon>
        <taxon>Pterygota</taxon>
        <taxon>Neoptera</taxon>
        <taxon>Endopterygota</taxon>
        <taxon>Diptera</taxon>
        <taxon>Nematocera</taxon>
        <taxon>Chironomoidea</taxon>
        <taxon>Chironomidae</taxon>
        <taxon>Clunio</taxon>
    </lineage>
</organism>
<dbReference type="Pfam" id="PF00335">
    <property type="entry name" value="Tetraspanin"/>
    <property type="match status" value="1"/>
</dbReference>
<dbReference type="GO" id="GO:0016020">
    <property type="term" value="C:membrane"/>
    <property type="evidence" value="ECO:0007669"/>
    <property type="project" value="UniProtKB-SubCell"/>
</dbReference>
<accession>A0A1J1J225</accession>
<dbReference type="AlphaFoldDB" id="A0A1J1J225"/>
<evidence type="ECO:0000256" key="3">
    <source>
        <dbReference type="ARBA" id="ARBA00022989"/>
    </source>
</evidence>
<dbReference type="InterPro" id="IPR018499">
    <property type="entry name" value="Tetraspanin/Peripherin"/>
</dbReference>
<keyword evidence="7" id="KW-1185">Reference proteome</keyword>
<evidence type="ECO:0000256" key="1">
    <source>
        <dbReference type="ARBA" id="ARBA00004141"/>
    </source>
</evidence>
<dbReference type="STRING" id="568069.A0A1J1J225"/>
<evidence type="ECO:0000313" key="7">
    <source>
        <dbReference type="Proteomes" id="UP000183832"/>
    </source>
</evidence>
<protein>
    <submittedName>
        <fullName evidence="6">CLUMA_CG019048, isoform B</fullName>
    </submittedName>
</protein>
<keyword evidence="4 5" id="KW-0472">Membrane</keyword>
<evidence type="ECO:0000256" key="4">
    <source>
        <dbReference type="ARBA" id="ARBA00023136"/>
    </source>
</evidence>
<keyword evidence="2 5" id="KW-0812">Transmembrane</keyword>
<proteinExistence type="predicted"/>
<dbReference type="PANTHER" id="PTHR19282">
    <property type="entry name" value="TETRASPANIN"/>
    <property type="match status" value="1"/>
</dbReference>
<name>A0A1J1J225_9DIPT</name>
<dbReference type="Proteomes" id="UP000183832">
    <property type="component" value="Unassembled WGS sequence"/>
</dbReference>
<evidence type="ECO:0000313" key="6">
    <source>
        <dbReference type="EMBL" id="CRL05994.1"/>
    </source>
</evidence>
<keyword evidence="3 5" id="KW-1133">Transmembrane helix</keyword>
<dbReference type="PANTHER" id="PTHR19282:SF452">
    <property type="entry name" value="LD03691P"/>
    <property type="match status" value="1"/>
</dbReference>
<reference evidence="6 7" key="1">
    <citation type="submission" date="2015-04" db="EMBL/GenBank/DDBJ databases">
        <authorList>
            <person name="Syromyatnikov M.Y."/>
            <person name="Popov V.N."/>
        </authorList>
    </citation>
    <scope>NUCLEOTIDE SEQUENCE [LARGE SCALE GENOMIC DNA]</scope>
</reference>
<comment type="subcellular location">
    <subcellularLocation>
        <location evidence="1">Membrane</location>
        <topology evidence="1">Multi-pass membrane protein</topology>
    </subcellularLocation>
</comment>
<sequence length="211" mass="23044">MCGGFYCSRNSLILLNLMYIVVGGLLISSAVYGNRFTDLPIIPSIIGCGVVLISLALMGLYGAAKHHQVTLFFYMIILFCLFIVQFAIACSCLAVSKHQQRIFAEEGWNEVSDDIKAEVQTTFGCCGFNTTQANDHPSCDAVNKICCSTNDAPDCTCLPCLPKLEDTIDSAFRVSGSIGLFFSFTEKSPYVASAMLPKRMASLSQIERKDL</sequence>
<evidence type="ECO:0000256" key="2">
    <source>
        <dbReference type="ARBA" id="ARBA00022692"/>
    </source>
</evidence>
<evidence type="ECO:0000256" key="5">
    <source>
        <dbReference type="SAM" id="Phobius"/>
    </source>
</evidence>
<dbReference type="EMBL" id="CVRI01000066">
    <property type="protein sequence ID" value="CRL05994.1"/>
    <property type="molecule type" value="Genomic_DNA"/>
</dbReference>
<dbReference type="OrthoDB" id="5845060at2759"/>
<gene>
    <name evidence="6" type="primary">putative Tetraspanin-31</name>
    <name evidence="6" type="ORF">CLUMA_CG019048</name>
</gene>